<evidence type="ECO:0000313" key="1">
    <source>
        <dbReference type="EMBL" id="MBB5037486.1"/>
    </source>
</evidence>
<dbReference type="Proteomes" id="UP000534294">
    <property type="component" value="Unassembled WGS sequence"/>
</dbReference>
<name>A0A7W7YJQ2_9BACT</name>
<gene>
    <name evidence="1" type="ORF">HNQ64_001735</name>
</gene>
<dbReference type="EMBL" id="JACHIF010000003">
    <property type="protein sequence ID" value="MBB5037486.1"/>
    <property type="molecule type" value="Genomic_DNA"/>
</dbReference>
<dbReference type="RefSeq" id="WP_184207445.1">
    <property type="nucleotide sequence ID" value="NZ_JACHIF010000003.1"/>
</dbReference>
<reference evidence="1 2" key="1">
    <citation type="submission" date="2020-08" db="EMBL/GenBank/DDBJ databases">
        <title>Genomic Encyclopedia of Type Strains, Phase IV (KMG-IV): sequencing the most valuable type-strain genomes for metagenomic binning, comparative biology and taxonomic classification.</title>
        <authorList>
            <person name="Goeker M."/>
        </authorList>
    </citation>
    <scope>NUCLEOTIDE SEQUENCE [LARGE SCALE GENOMIC DNA]</scope>
    <source>
        <strain evidence="1 2">DSM 12251</strain>
    </source>
</reference>
<protein>
    <submittedName>
        <fullName evidence="1">Uncharacterized protein</fullName>
    </submittedName>
</protein>
<organism evidence="1 2">
    <name type="scientific">Prosthecobacter dejongeii</name>
    <dbReference type="NCBI Taxonomy" id="48465"/>
    <lineage>
        <taxon>Bacteria</taxon>
        <taxon>Pseudomonadati</taxon>
        <taxon>Verrucomicrobiota</taxon>
        <taxon>Verrucomicrobiia</taxon>
        <taxon>Verrucomicrobiales</taxon>
        <taxon>Verrucomicrobiaceae</taxon>
        <taxon>Prosthecobacter</taxon>
    </lineage>
</organism>
<dbReference type="AlphaFoldDB" id="A0A7W7YJQ2"/>
<comment type="caution">
    <text evidence="1">The sequence shown here is derived from an EMBL/GenBank/DDBJ whole genome shotgun (WGS) entry which is preliminary data.</text>
</comment>
<evidence type="ECO:0000313" key="2">
    <source>
        <dbReference type="Proteomes" id="UP000534294"/>
    </source>
</evidence>
<accession>A0A7W7YJQ2</accession>
<sequence>MTHWSLHDLDIIGFSSVLEAEPLPRILAPIFQSRQTPDLVIMPPFCLVSDEVFKGNLSTLDELDAFEARQQVTRLAKAFQGQPNHDLWVNDKGEVAYDRKSKVKSEFQKIFDRHLTLAKEKLAEQDWKAACDAAAISRAMNPNHLDPLIILGQAELQMGDLKRFAFTQYIATELIAAAEFEKLVREKLAPEQVRPQAGASSMQGIGIRKSMRSNASNPSCIAA</sequence>
<keyword evidence="2" id="KW-1185">Reference proteome</keyword>
<proteinExistence type="predicted"/>